<name>A0A096CQR2_9FIRM</name>
<feature type="region of interest" description="Lon-protease-like" evidence="11">
    <location>
        <begin position="356"/>
        <end position="460"/>
    </location>
</feature>
<evidence type="ECO:0000256" key="4">
    <source>
        <dbReference type="ARBA" id="ARBA00022771"/>
    </source>
</evidence>
<dbReference type="InterPro" id="IPR003593">
    <property type="entry name" value="AAA+_ATPase"/>
</dbReference>
<accession>A0A096CQR2</accession>
<dbReference type="PANTHER" id="PTHR32472:SF10">
    <property type="entry name" value="DNA REPAIR PROTEIN RADA-LIKE PROTEIN"/>
    <property type="match status" value="1"/>
</dbReference>
<organism evidence="15 16">
    <name type="scientific">Veillonella montpellierensis DNF00314</name>
    <dbReference type="NCBI Taxonomy" id="1401067"/>
    <lineage>
        <taxon>Bacteria</taxon>
        <taxon>Bacillati</taxon>
        <taxon>Bacillota</taxon>
        <taxon>Negativicutes</taxon>
        <taxon>Veillonellales</taxon>
        <taxon>Veillonellaceae</taxon>
        <taxon>Veillonella</taxon>
    </lineage>
</organism>
<dbReference type="InterPro" id="IPR020588">
    <property type="entry name" value="RecA_ATP-bd"/>
</dbReference>
<dbReference type="PANTHER" id="PTHR32472">
    <property type="entry name" value="DNA REPAIR PROTEIN RADA"/>
    <property type="match status" value="1"/>
</dbReference>
<dbReference type="Proteomes" id="UP000029628">
    <property type="component" value="Unassembled WGS sequence"/>
</dbReference>
<evidence type="ECO:0000256" key="7">
    <source>
        <dbReference type="ARBA" id="ARBA00022840"/>
    </source>
</evidence>
<evidence type="ECO:0000256" key="10">
    <source>
        <dbReference type="ARBA" id="ARBA00023204"/>
    </source>
</evidence>
<comment type="function">
    <text evidence="11">Plays a role in repairing double-strand DNA breaks, probably involving stabilizing or processing branched DNA or blocked replication forks.</text>
</comment>
<dbReference type="Pfam" id="PF13481">
    <property type="entry name" value="AAA_25"/>
    <property type="match status" value="1"/>
</dbReference>
<dbReference type="InterPro" id="IPR014721">
    <property type="entry name" value="Ribsml_uS5_D2-typ_fold_subgr"/>
</dbReference>
<comment type="function">
    <text evidence="13">DNA-dependent ATPase involved in processing of recombination intermediates, plays a role in repairing DNA breaks. Stimulates the branch migration of RecA-mediated strand transfer reactions, allowing the 3' invading strand to extend heteroduplex DNA faster. Binds ssDNA in the presence of ADP but not other nucleotides, has ATPase activity that is stimulated by ssDNA and various branched DNA structures, but inhibited by SSB. Does not have RecA's homology-searching function.</text>
</comment>
<dbReference type="SUPFAM" id="SSF54211">
    <property type="entry name" value="Ribosomal protein S5 domain 2-like"/>
    <property type="match status" value="1"/>
</dbReference>
<dbReference type="eggNOG" id="COG1066">
    <property type="taxonomic scope" value="Bacteria"/>
</dbReference>
<evidence type="ECO:0000256" key="9">
    <source>
        <dbReference type="ARBA" id="ARBA00023125"/>
    </source>
</evidence>
<sequence length="460" mass="50154">MAKLGKKKTVFFCNECGAESPKWMGRCPQCGQWNTLVEEVMYDTPLKSQKNSTVSESNNKPTPINTIEVTDIKRISTTLIEVDRVLGGGIVPGSLILLGGDPGIGKSTLLLQVSAHIASTKGIVLYASGEESQLQLKVRAERLGINNTTLHVLADINLDYILSQALVVHPACIIIDSIQTMFCDTIDAAPGSVSQVRECTARLLRFAKEENIPIIIIGHVTKDGNIAGPRMLEHMVDVVLYFEGERSYQFRILRSIKNRFGSTSETGIFAMKESGLEELKDPSISLLAERSDEENGSAVMIYLEGLRPLLVEVQSLVVATAFGMPRRTSIGYDLNRLIVLLAVLEKRCGCTLSNKDVYVNVIGGLKVNEPACDLSIAVAIVSNLKNRSVPSDMIILGEVGLTGNVRSIPRIEQRIGEAKKLGFKRFIIPNGNMAQVTDTSGIAIRGVKTIQEAMHLVFTS</sequence>
<evidence type="ECO:0000256" key="11">
    <source>
        <dbReference type="HAMAP-Rule" id="MF_01498"/>
    </source>
</evidence>
<dbReference type="InterPro" id="IPR041166">
    <property type="entry name" value="Rubredoxin_2"/>
</dbReference>
<dbReference type="GO" id="GO:0005829">
    <property type="term" value="C:cytosol"/>
    <property type="evidence" value="ECO:0007669"/>
    <property type="project" value="TreeGrafter"/>
</dbReference>
<keyword evidence="6 13" id="KW-0862">Zinc</keyword>
<evidence type="ECO:0000313" key="16">
    <source>
        <dbReference type="Proteomes" id="UP000029628"/>
    </source>
</evidence>
<feature type="domain" description="RecA family profile 1" evidence="14">
    <location>
        <begin position="71"/>
        <end position="220"/>
    </location>
</feature>
<evidence type="ECO:0000256" key="12">
    <source>
        <dbReference type="NCBIfam" id="TIGR00416"/>
    </source>
</evidence>
<dbReference type="SUPFAM" id="SSF52540">
    <property type="entry name" value="P-loop containing nucleoside triphosphate hydrolases"/>
    <property type="match status" value="1"/>
</dbReference>
<keyword evidence="7 11" id="KW-0067">ATP-binding</keyword>
<dbReference type="Gene3D" id="3.40.50.300">
    <property type="entry name" value="P-loop containing nucleotide triphosphate hydrolases"/>
    <property type="match status" value="1"/>
</dbReference>
<keyword evidence="4 13" id="KW-0863">Zinc-finger</keyword>
<comment type="caution">
    <text evidence="15">The sequence shown here is derived from an EMBL/GenBank/DDBJ whole genome shotgun (WGS) entry which is preliminary data.</text>
</comment>
<evidence type="ECO:0000256" key="2">
    <source>
        <dbReference type="ARBA" id="ARBA00022741"/>
    </source>
</evidence>
<evidence type="ECO:0000313" key="15">
    <source>
        <dbReference type="EMBL" id="KGF47684.1"/>
    </source>
</evidence>
<evidence type="ECO:0000256" key="1">
    <source>
        <dbReference type="ARBA" id="ARBA00022723"/>
    </source>
</evidence>
<dbReference type="PROSITE" id="PS50162">
    <property type="entry name" value="RECA_2"/>
    <property type="match status" value="1"/>
</dbReference>
<dbReference type="NCBIfam" id="TIGR00416">
    <property type="entry name" value="sms"/>
    <property type="match status" value="1"/>
</dbReference>
<dbReference type="Pfam" id="PF13541">
    <property type="entry name" value="ChlI"/>
    <property type="match status" value="1"/>
</dbReference>
<gene>
    <name evidence="11" type="primary">radA</name>
    <name evidence="15" type="ORF">HMPREF0872_02965</name>
</gene>
<feature type="short sequence motif" description="RadA KNRFG motif" evidence="11">
    <location>
        <begin position="257"/>
        <end position="261"/>
    </location>
</feature>
<dbReference type="SMART" id="SM00382">
    <property type="entry name" value="AAA"/>
    <property type="match status" value="1"/>
</dbReference>
<reference evidence="15 16" key="1">
    <citation type="submission" date="2014-07" db="EMBL/GenBank/DDBJ databases">
        <authorList>
            <person name="McCorrison J."/>
            <person name="Sanka R."/>
            <person name="Torralba M."/>
            <person name="Gillis M."/>
            <person name="Haft D.H."/>
            <person name="Methe B."/>
            <person name="Sutton G."/>
            <person name="Nelson K.E."/>
        </authorList>
    </citation>
    <scope>NUCLEOTIDE SEQUENCE [LARGE SCALE GENOMIC DNA]</scope>
    <source>
        <strain evidence="15 16">DNF00314</strain>
    </source>
</reference>
<dbReference type="EMBL" id="JRNT01000007">
    <property type="protein sequence ID" value="KGF47684.1"/>
    <property type="molecule type" value="Genomic_DNA"/>
</dbReference>
<dbReference type="GO" id="GO:0016787">
    <property type="term" value="F:hydrolase activity"/>
    <property type="evidence" value="ECO:0007669"/>
    <property type="project" value="UniProtKB-KW"/>
</dbReference>
<dbReference type="InterPro" id="IPR004504">
    <property type="entry name" value="DNA_repair_RadA"/>
</dbReference>
<dbReference type="GO" id="GO:0008270">
    <property type="term" value="F:zinc ion binding"/>
    <property type="evidence" value="ECO:0007669"/>
    <property type="project" value="UniProtKB-KW"/>
</dbReference>
<keyword evidence="10 11" id="KW-0234">DNA repair</keyword>
<dbReference type="AlphaFoldDB" id="A0A096CQR2"/>
<comment type="similarity">
    <text evidence="11 13">Belongs to the RecA family. RadA subfamily.</text>
</comment>
<dbReference type="GO" id="GO:0003684">
    <property type="term" value="F:damaged DNA binding"/>
    <property type="evidence" value="ECO:0007669"/>
    <property type="project" value="InterPro"/>
</dbReference>
<evidence type="ECO:0000256" key="8">
    <source>
        <dbReference type="ARBA" id="ARBA00023016"/>
    </source>
</evidence>
<protein>
    <recommendedName>
        <fullName evidence="11 12">DNA repair protein RadA</fullName>
    </recommendedName>
</protein>
<keyword evidence="1 11" id="KW-0479">Metal-binding</keyword>
<keyword evidence="8 11" id="KW-0346">Stress response</keyword>
<proteinExistence type="inferred from homology"/>
<dbReference type="FunFam" id="3.40.50.300:FF:000050">
    <property type="entry name" value="DNA repair protein RadA"/>
    <property type="match status" value="1"/>
</dbReference>
<dbReference type="Gene3D" id="3.30.230.10">
    <property type="match status" value="1"/>
</dbReference>
<keyword evidence="16" id="KW-1185">Reference proteome</keyword>
<feature type="binding site" evidence="11">
    <location>
        <begin position="100"/>
        <end position="107"/>
    </location>
    <ligand>
        <name>ATP</name>
        <dbReference type="ChEBI" id="CHEBI:30616"/>
    </ligand>
</feature>
<keyword evidence="9 11" id="KW-0238">DNA-binding</keyword>
<comment type="domain">
    <text evidence="11">The middle region has homology to RecA with ATPase motifs including the RadA KNRFG motif, while the C-terminus is homologous to Lon protease.</text>
</comment>
<dbReference type="InterPro" id="IPR027417">
    <property type="entry name" value="P-loop_NTPase"/>
</dbReference>
<dbReference type="CDD" id="cd01121">
    <property type="entry name" value="RadA_SMS_N"/>
    <property type="match status" value="1"/>
</dbReference>
<keyword evidence="5" id="KW-0378">Hydrolase</keyword>
<evidence type="ECO:0000256" key="6">
    <source>
        <dbReference type="ARBA" id="ARBA00022833"/>
    </source>
</evidence>
<dbReference type="Pfam" id="PF18073">
    <property type="entry name" value="Zn_ribbon_LapB"/>
    <property type="match status" value="1"/>
</dbReference>
<evidence type="ECO:0000256" key="5">
    <source>
        <dbReference type="ARBA" id="ARBA00022801"/>
    </source>
</evidence>
<keyword evidence="3 11" id="KW-0227">DNA damage</keyword>
<dbReference type="GO" id="GO:0000725">
    <property type="term" value="P:recombinational repair"/>
    <property type="evidence" value="ECO:0007669"/>
    <property type="project" value="UniProtKB-UniRule"/>
</dbReference>
<dbReference type="GO" id="GO:0005524">
    <property type="term" value="F:ATP binding"/>
    <property type="evidence" value="ECO:0007669"/>
    <property type="project" value="UniProtKB-UniRule"/>
</dbReference>
<keyword evidence="2 11" id="KW-0547">Nucleotide-binding</keyword>
<dbReference type="GO" id="GO:0140664">
    <property type="term" value="F:ATP-dependent DNA damage sensor activity"/>
    <property type="evidence" value="ECO:0007669"/>
    <property type="project" value="InterPro"/>
</dbReference>
<dbReference type="HAMAP" id="MF_01498">
    <property type="entry name" value="RadA_bact"/>
    <property type="match status" value="1"/>
</dbReference>
<evidence type="ECO:0000259" key="14">
    <source>
        <dbReference type="PROSITE" id="PS50162"/>
    </source>
</evidence>
<evidence type="ECO:0000256" key="3">
    <source>
        <dbReference type="ARBA" id="ARBA00022763"/>
    </source>
</evidence>
<dbReference type="PRINTS" id="PR01874">
    <property type="entry name" value="DNAREPAIRADA"/>
</dbReference>
<evidence type="ECO:0000256" key="13">
    <source>
        <dbReference type="RuleBase" id="RU003555"/>
    </source>
</evidence>
<dbReference type="InterPro" id="IPR020568">
    <property type="entry name" value="Ribosomal_Su5_D2-typ_SF"/>
</dbReference>
<dbReference type="RefSeq" id="WP_038151699.1">
    <property type="nucleotide sequence ID" value="NZ_JRNT01000007.1"/>
</dbReference>